<sequence>MGAIWIPEYLTNGRTESDDDQTLLIDLPKNEQIGMLMLEIRVTNTATVNNLRSILDMMGDIEVRADGVKTLFSCSAEIASYLAFVARDGVLPDHRFFDTASTVSRLHLPIYFGRHPWDEDYLLDTGLYKNVQLRIPYALNTTYEATGTFQHTLTYWRPLERVSPLGIVRSTIVKRETPSAAVQTRTHDLPTEFPWHYVGVRVIDDDADINSDLTGVDLNVDAGRLHLLDVDADEVNYMDRLRYAHANAYVSVLAPTGIETVHSFGDWPFSFGTTHVGLSAQFVTVTNIQGENARIAVYDDAGIEETGAVGVSFDSRSPNPHKCLTLFDGRRVPFPAP</sequence>
<name>A0A0F9BWK6_9ZZZZ</name>
<protein>
    <submittedName>
        <fullName evidence="1">Uncharacterized protein</fullName>
    </submittedName>
</protein>
<comment type="caution">
    <text evidence="1">The sequence shown here is derived from an EMBL/GenBank/DDBJ whole genome shotgun (WGS) entry which is preliminary data.</text>
</comment>
<proteinExistence type="predicted"/>
<dbReference type="EMBL" id="LAZR01035891">
    <property type="protein sequence ID" value="KKL26279.1"/>
    <property type="molecule type" value="Genomic_DNA"/>
</dbReference>
<gene>
    <name evidence="1" type="ORF">LCGC14_2396870</name>
</gene>
<accession>A0A0F9BWK6</accession>
<evidence type="ECO:0000313" key="1">
    <source>
        <dbReference type="EMBL" id="KKL26279.1"/>
    </source>
</evidence>
<feature type="non-terminal residue" evidence="1">
    <location>
        <position position="337"/>
    </location>
</feature>
<reference evidence="1" key="1">
    <citation type="journal article" date="2015" name="Nature">
        <title>Complex archaea that bridge the gap between prokaryotes and eukaryotes.</title>
        <authorList>
            <person name="Spang A."/>
            <person name="Saw J.H."/>
            <person name="Jorgensen S.L."/>
            <person name="Zaremba-Niedzwiedzka K."/>
            <person name="Martijn J."/>
            <person name="Lind A.E."/>
            <person name="van Eijk R."/>
            <person name="Schleper C."/>
            <person name="Guy L."/>
            <person name="Ettema T.J."/>
        </authorList>
    </citation>
    <scope>NUCLEOTIDE SEQUENCE</scope>
</reference>
<organism evidence="1">
    <name type="scientific">marine sediment metagenome</name>
    <dbReference type="NCBI Taxonomy" id="412755"/>
    <lineage>
        <taxon>unclassified sequences</taxon>
        <taxon>metagenomes</taxon>
        <taxon>ecological metagenomes</taxon>
    </lineage>
</organism>
<dbReference type="AlphaFoldDB" id="A0A0F9BWK6"/>